<dbReference type="AlphaFoldDB" id="A0A5B0NA43"/>
<sequence length="106" mass="12357">MVKFQCIVGACQGTQTQHFRRKVNNQSYDEELRRMNESQQDAIQPEQGEQEGYPDSDFLNNWYNATALDEEKISDKEEDMEGLPQWLRLDDKPPNKIDAKIQASYA</sequence>
<protein>
    <submittedName>
        <fullName evidence="2">Uncharacterized protein</fullName>
    </submittedName>
</protein>
<evidence type="ECO:0000313" key="3">
    <source>
        <dbReference type="Proteomes" id="UP000325313"/>
    </source>
</evidence>
<feature type="region of interest" description="Disordered" evidence="1">
    <location>
        <begin position="72"/>
        <end position="106"/>
    </location>
</feature>
<name>A0A5B0NA43_PUCGR</name>
<reference evidence="2 3" key="1">
    <citation type="submission" date="2019-05" db="EMBL/GenBank/DDBJ databases">
        <title>Emergence of the Ug99 lineage of the wheat stem rust pathogen through somatic hybridization.</title>
        <authorList>
            <person name="Li F."/>
            <person name="Upadhyaya N.M."/>
            <person name="Sperschneider J."/>
            <person name="Matny O."/>
            <person name="Nguyen-Phuc H."/>
            <person name="Mago R."/>
            <person name="Raley C."/>
            <person name="Miller M.E."/>
            <person name="Silverstein K.A.T."/>
            <person name="Henningsen E."/>
            <person name="Hirsch C.D."/>
            <person name="Visser B."/>
            <person name="Pretorius Z.A."/>
            <person name="Steffenson B.J."/>
            <person name="Schwessinger B."/>
            <person name="Dodds P.N."/>
            <person name="Figueroa M."/>
        </authorList>
    </citation>
    <scope>NUCLEOTIDE SEQUENCE [LARGE SCALE GENOMIC DNA]</scope>
    <source>
        <strain evidence="2 3">Ug99</strain>
    </source>
</reference>
<feature type="compositionally biased region" description="Basic and acidic residues" evidence="1">
    <location>
        <begin position="88"/>
        <end position="99"/>
    </location>
</feature>
<accession>A0A5B0NA43</accession>
<proteinExistence type="predicted"/>
<dbReference type="EMBL" id="VDEP01000413">
    <property type="protein sequence ID" value="KAA1086145.1"/>
    <property type="molecule type" value="Genomic_DNA"/>
</dbReference>
<organism evidence="2 3">
    <name type="scientific">Puccinia graminis f. sp. tritici</name>
    <dbReference type="NCBI Taxonomy" id="56615"/>
    <lineage>
        <taxon>Eukaryota</taxon>
        <taxon>Fungi</taxon>
        <taxon>Dikarya</taxon>
        <taxon>Basidiomycota</taxon>
        <taxon>Pucciniomycotina</taxon>
        <taxon>Pucciniomycetes</taxon>
        <taxon>Pucciniales</taxon>
        <taxon>Pucciniaceae</taxon>
        <taxon>Puccinia</taxon>
    </lineage>
</organism>
<comment type="caution">
    <text evidence="2">The sequence shown here is derived from an EMBL/GenBank/DDBJ whole genome shotgun (WGS) entry which is preliminary data.</text>
</comment>
<evidence type="ECO:0000256" key="1">
    <source>
        <dbReference type="SAM" id="MobiDB-lite"/>
    </source>
</evidence>
<gene>
    <name evidence="2" type="ORF">PGTUg99_011228</name>
</gene>
<feature type="region of interest" description="Disordered" evidence="1">
    <location>
        <begin position="33"/>
        <end position="60"/>
    </location>
</feature>
<dbReference type="Proteomes" id="UP000325313">
    <property type="component" value="Unassembled WGS sequence"/>
</dbReference>
<evidence type="ECO:0000313" key="2">
    <source>
        <dbReference type="EMBL" id="KAA1086145.1"/>
    </source>
</evidence>